<accession>A0ABR7NTF5</accession>
<organism evidence="3 4">
    <name type="scientific">Enterocloster hominis</name>
    <name type="common">ex Liu et al. 2021</name>
    <dbReference type="NCBI Taxonomy" id="2763663"/>
    <lineage>
        <taxon>Bacteria</taxon>
        <taxon>Bacillati</taxon>
        <taxon>Bacillota</taxon>
        <taxon>Clostridia</taxon>
        <taxon>Lachnospirales</taxon>
        <taxon>Lachnospiraceae</taxon>
        <taxon>Enterocloster</taxon>
    </lineage>
</organism>
<feature type="compositionally biased region" description="Low complexity" evidence="1">
    <location>
        <begin position="12"/>
        <end position="38"/>
    </location>
</feature>
<evidence type="ECO:0000259" key="2">
    <source>
        <dbReference type="Pfam" id="PF14344"/>
    </source>
</evidence>
<proteinExistence type="predicted"/>
<comment type="caution">
    <text evidence="3">The sequence shown here is derived from an EMBL/GenBank/DDBJ whole genome shotgun (WGS) entry which is preliminary data.</text>
</comment>
<feature type="domain" description="DUF4397" evidence="2">
    <location>
        <begin position="138"/>
        <end position="251"/>
    </location>
</feature>
<name>A0ABR7NTF5_9FIRM</name>
<evidence type="ECO:0000313" key="3">
    <source>
        <dbReference type="EMBL" id="MBC8599375.1"/>
    </source>
</evidence>
<evidence type="ECO:0000256" key="1">
    <source>
        <dbReference type="SAM" id="MobiDB-lite"/>
    </source>
</evidence>
<protein>
    <submittedName>
        <fullName evidence="3">DUF4397 domain-containing protein</fullName>
    </submittedName>
</protein>
<feature type="region of interest" description="Disordered" evidence="1">
    <location>
        <begin position="1"/>
        <end position="58"/>
    </location>
</feature>
<keyword evidence="4" id="KW-1185">Reference proteome</keyword>
<gene>
    <name evidence="3" type="ORF">H8708_09075</name>
</gene>
<dbReference type="InterPro" id="IPR025510">
    <property type="entry name" value="DUF4397"/>
</dbReference>
<evidence type="ECO:0000313" key="4">
    <source>
        <dbReference type="Proteomes" id="UP000647491"/>
    </source>
</evidence>
<dbReference type="EMBL" id="JACRTJ010000018">
    <property type="protein sequence ID" value="MBC8599375.1"/>
    <property type="molecule type" value="Genomic_DNA"/>
</dbReference>
<feature type="compositionally biased region" description="Basic and acidic residues" evidence="1">
    <location>
        <begin position="1"/>
        <end position="11"/>
    </location>
</feature>
<dbReference type="RefSeq" id="WP_262427640.1">
    <property type="nucleotide sequence ID" value="NZ_JACRTJ010000018.1"/>
</dbReference>
<dbReference type="Pfam" id="PF14344">
    <property type="entry name" value="DUF4397"/>
    <property type="match status" value="1"/>
</dbReference>
<reference evidence="3 4" key="1">
    <citation type="submission" date="2020-08" db="EMBL/GenBank/DDBJ databases">
        <title>Genome public.</title>
        <authorList>
            <person name="Liu C."/>
            <person name="Sun Q."/>
        </authorList>
    </citation>
    <scope>NUCLEOTIDE SEQUENCE [LARGE SCALE GENOMIC DNA]</scope>
    <source>
        <strain evidence="3 4">BX10</strain>
    </source>
</reference>
<sequence>MPENNEIRTPREGAGTAPEETNAGAAAAWPDISGVPTTPVAPPGGEPVWPDNDLAGVPTTPVAPPGGEPVWPDNDLAGVPTTPVAPPGGEPVWPDNDLAGVPTTPVAPPGGEPVWPGNTFPWPVPPVFPFPPSSPYSSQVRFLNASTNGQDLDVWIDGRNIFSGSTFATVSSYIQVSDGFHTVTVRRTNGPALYRRTLSFISGEKVTMVLLDTPGGITLSRVSDMGCTNIPAGYGCLRVANMSYSGSNYDVRTFNNQIVFGGVGFKEVTTFKQTAAGNYTFFVTASQASLTGFAELPVILLTAITGGCSACMVNDPIMSFGISVRPGRVYTSYIIGNPWSNLYRVYTLES</sequence>
<dbReference type="Proteomes" id="UP000647491">
    <property type="component" value="Unassembled WGS sequence"/>
</dbReference>